<dbReference type="Pfam" id="PF12728">
    <property type="entry name" value="HTH_17"/>
    <property type="match status" value="1"/>
</dbReference>
<accession>A0A3D8TRD4</accession>
<dbReference type="Proteomes" id="UP000257055">
    <property type="component" value="Unassembled WGS sequence"/>
</dbReference>
<name>A0A3D8TRD4_9LIST</name>
<evidence type="ECO:0000313" key="3">
    <source>
        <dbReference type="Proteomes" id="UP000257055"/>
    </source>
</evidence>
<organism evidence="2 3">
    <name type="scientific">Listeria kieliensis</name>
    <dbReference type="NCBI Taxonomy" id="1621700"/>
    <lineage>
        <taxon>Bacteria</taxon>
        <taxon>Bacillati</taxon>
        <taxon>Bacillota</taxon>
        <taxon>Bacilli</taxon>
        <taxon>Bacillales</taxon>
        <taxon>Listeriaceae</taxon>
        <taxon>Listeria</taxon>
    </lineage>
</organism>
<reference evidence="3" key="1">
    <citation type="submission" date="2015-04" db="EMBL/GenBank/DDBJ databases">
        <authorList>
            <person name="Schardt J."/>
            <person name="Mueller-Herbst S."/>
            <person name="Scherer S."/>
            <person name="Huptas C."/>
        </authorList>
    </citation>
    <scope>NUCLEOTIDE SEQUENCE [LARGE SCALE GENOMIC DNA]</scope>
    <source>
        <strain evidence="3">Kiel-L1</strain>
    </source>
</reference>
<gene>
    <name evidence="2" type="ORF">UR08_09915</name>
</gene>
<evidence type="ECO:0000259" key="1">
    <source>
        <dbReference type="Pfam" id="PF12728"/>
    </source>
</evidence>
<proteinExistence type="predicted"/>
<keyword evidence="3" id="KW-1185">Reference proteome</keyword>
<dbReference type="EMBL" id="LARY01000002">
    <property type="protein sequence ID" value="RDX01237.1"/>
    <property type="molecule type" value="Genomic_DNA"/>
</dbReference>
<sequence length="83" mass="10173">MFMTIEISKKEQLEFLDAYFLSTAEAIEMLQISKQNFYSLVNRNKIQRIKKNGVVLYFRDEILERLDNQNVLRRKYRPFEYQD</sequence>
<protein>
    <recommendedName>
        <fullName evidence="1">Helix-turn-helix domain-containing protein</fullName>
    </recommendedName>
</protein>
<dbReference type="InterPro" id="IPR041657">
    <property type="entry name" value="HTH_17"/>
</dbReference>
<comment type="caution">
    <text evidence="2">The sequence shown here is derived from an EMBL/GenBank/DDBJ whole genome shotgun (WGS) entry which is preliminary data.</text>
</comment>
<feature type="domain" description="Helix-turn-helix" evidence="1">
    <location>
        <begin position="20"/>
        <end position="69"/>
    </location>
</feature>
<evidence type="ECO:0000313" key="2">
    <source>
        <dbReference type="EMBL" id="RDX01237.1"/>
    </source>
</evidence>
<dbReference type="AlphaFoldDB" id="A0A3D8TRD4"/>